<dbReference type="PANTHER" id="PTHR33406">
    <property type="entry name" value="MEMBRANE PROTEIN MJ1562-RELATED"/>
    <property type="match status" value="1"/>
</dbReference>
<dbReference type="SUPFAM" id="SSF53335">
    <property type="entry name" value="S-adenosyl-L-methionine-dependent methyltransferases"/>
    <property type="match status" value="1"/>
</dbReference>
<dbReference type="GO" id="GO:0016746">
    <property type="term" value="F:acyltransferase activity"/>
    <property type="evidence" value="ECO:0007669"/>
    <property type="project" value="UniProtKB-KW"/>
</dbReference>
<feature type="domain" description="Phospholipid/glycerol acyltransferase" evidence="7">
    <location>
        <begin position="902"/>
        <end position="1011"/>
    </location>
</feature>
<dbReference type="Gene3D" id="3.40.50.150">
    <property type="entry name" value="Vaccinia Virus protein VP39"/>
    <property type="match status" value="1"/>
</dbReference>
<keyword evidence="9" id="KW-1185">Reference proteome</keyword>
<feature type="transmembrane region" description="Helical" evidence="6">
    <location>
        <begin position="866"/>
        <end position="883"/>
    </location>
</feature>
<feature type="transmembrane region" description="Helical" evidence="6">
    <location>
        <begin position="760"/>
        <end position="778"/>
    </location>
</feature>
<evidence type="ECO:0000256" key="5">
    <source>
        <dbReference type="ARBA" id="ARBA00023136"/>
    </source>
</evidence>
<comment type="subcellular location">
    <subcellularLocation>
        <location evidence="1">Cell membrane</location>
        <topology evidence="1">Multi-pass membrane protein</topology>
    </subcellularLocation>
</comment>
<dbReference type="Proteomes" id="UP000199310">
    <property type="component" value="Unassembled WGS sequence"/>
</dbReference>
<dbReference type="InterPro" id="IPR029063">
    <property type="entry name" value="SAM-dependent_MTases_sf"/>
</dbReference>
<evidence type="ECO:0000313" key="9">
    <source>
        <dbReference type="Proteomes" id="UP000199310"/>
    </source>
</evidence>
<feature type="transmembrane region" description="Helical" evidence="6">
    <location>
        <begin position="667"/>
        <end position="686"/>
    </location>
</feature>
<dbReference type="Pfam" id="PF03176">
    <property type="entry name" value="MMPL"/>
    <property type="match status" value="2"/>
</dbReference>
<feature type="transmembrane region" description="Helical" evidence="6">
    <location>
        <begin position="296"/>
        <end position="316"/>
    </location>
</feature>
<organism evidence="8 9">
    <name type="scientific">Chitinophaga arvensicola</name>
    <dbReference type="NCBI Taxonomy" id="29529"/>
    <lineage>
        <taxon>Bacteria</taxon>
        <taxon>Pseudomonadati</taxon>
        <taxon>Bacteroidota</taxon>
        <taxon>Chitinophagia</taxon>
        <taxon>Chitinophagales</taxon>
        <taxon>Chitinophagaceae</taxon>
        <taxon>Chitinophaga</taxon>
    </lineage>
</organism>
<keyword evidence="4 6" id="KW-1133">Transmembrane helix</keyword>
<dbReference type="RefSeq" id="WP_089902552.1">
    <property type="nucleotide sequence ID" value="NZ_FOJG01000002.1"/>
</dbReference>
<feature type="transmembrane region" description="Helical" evidence="6">
    <location>
        <begin position="692"/>
        <end position="715"/>
    </location>
</feature>
<keyword evidence="2" id="KW-1003">Cell membrane</keyword>
<evidence type="ECO:0000256" key="6">
    <source>
        <dbReference type="SAM" id="Phobius"/>
    </source>
</evidence>
<feature type="transmembrane region" description="Helical" evidence="6">
    <location>
        <begin position="389"/>
        <end position="412"/>
    </location>
</feature>
<proteinExistence type="predicted"/>
<dbReference type="CDD" id="cd02440">
    <property type="entry name" value="AdoMet_MTases"/>
    <property type="match status" value="1"/>
</dbReference>
<dbReference type="Pfam" id="PF13649">
    <property type="entry name" value="Methyltransf_25"/>
    <property type="match status" value="1"/>
</dbReference>
<evidence type="ECO:0000259" key="7">
    <source>
        <dbReference type="SMART" id="SM00563"/>
    </source>
</evidence>
<feature type="transmembrane region" description="Helical" evidence="6">
    <location>
        <begin position="829"/>
        <end position="854"/>
    </location>
</feature>
<accession>A0A1I0SCM5</accession>
<feature type="transmembrane region" description="Helical" evidence="6">
    <location>
        <begin position="442"/>
        <end position="461"/>
    </location>
</feature>
<name>A0A1I0SCM5_9BACT</name>
<evidence type="ECO:0000313" key="8">
    <source>
        <dbReference type="EMBL" id="SEW54810.1"/>
    </source>
</evidence>
<feature type="transmembrane region" description="Helical" evidence="6">
    <location>
        <begin position="272"/>
        <end position="290"/>
    </location>
</feature>
<feature type="transmembrane region" description="Helical" evidence="6">
    <location>
        <begin position="323"/>
        <end position="341"/>
    </location>
</feature>
<keyword evidence="5 6" id="KW-0472">Membrane</keyword>
<keyword evidence="3 6" id="KW-0812">Transmembrane</keyword>
<dbReference type="OrthoDB" id="9803035at2"/>
<evidence type="ECO:0000256" key="2">
    <source>
        <dbReference type="ARBA" id="ARBA00022475"/>
    </source>
</evidence>
<gene>
    <name evidence="8" type="ORF">SAMN04488122_6202</name>
</gene>
<dbReference type="PANTHER" id="PTHR33406:SF13">
    <property type="entry name" value="MEMBRANE PROTEIN YDFJ"/>
    <property type="match status" value="1"/>
</dbReference>
<reference evidence="9" key="1">
    <citation type="submission" date="2016-10" db="EMBL/GenBank/DDBJ databases">
        <authorList>
            <person name="Varghese N."/>
            <person name="Submissions S."/>
        </authorList>
    </citation>
    <scope>NUCLEOTIDE SEQUENCE [LARGE SCALE GENOMIC DNA]</scope>
    <source>
        <strain evidence="9">DSM 3695</strain>
    </source>
</reference>
<dbReference type="InterPro" id="IPR050545">
    <property type="entry name" value="Mycobact_MmpL"/>
</dbReference>
<dbReference type="Pfam" id="PF01553">
    <property type="entry name" value="Acyltransferase"/>
    <property type="match status" value="1"/>
</dbReference>
<feature type="transmembrane region" description="Helical" evidence="6">
    <location>
        <begin position="17"/>
        <end position="34"/>
    </location>
</feature>
<dbReference type="CDD" id="cd07989">
    <property type="entry name" value="LPLAT_AGPAT-like"/>
    <property type="match status" value="1"/>
</dbReference>
<sequence length="1294" mass="146299">MGNLFVAIYNFFERHKIWLWCCTIASFLLVGFFARQIRLEEDITKILPQDKKLDKLQQVFQDSRFADKLIVTISQKDTTKEAQPDSLTAYAAALSGKAGEQLSPYIRQIQSQADDAMVMGLMQVIQQHLPIFLEEKDYTKIDSLLQPAQLQQSLQYDYNTLISPAGLVLKKMIQADPVGISWIGVKKLQHLQYDDQFELYDNYVITKDHKHVMIFITPANPPGSTKINAQFLQGLDKIKDSLDQQYPGVAASYFGGTAVSVGNATQLRQDTFLTQGITVVLLIALIALFFKKKRAPVLVMLPVIFGGLFSLAWIYVIKGHISVMAMGAGAVVLGIAVNYSLHVFNHFRHSQDIREVIDDLATPMTLGSFTTIGGFLCLQFVHSPMLKDVGLFAAFSLIGAALFSLIFLPHWIVIGHKPDQEVAHHNNWLDKLSAHTPEKNKFLVGGIFLLTIVFFYTARNVSFESDMMRMNYMTPQLKAAEAQLNSVNSYIAQSVYVVSDGHDLESALENGEKLLPVIEQLQEKGIVKKYAGVQALLLSNKEQTERIQRWNNFWKTQDTDKRTALLADLRKQGAAFGFSATAFDSFDQLVHKDFQPLSPDAMKVLRSGNLGDFIIDKNGTLSVVTLLKVDPAHKQAVYEALENIPNTTVLDKQYAANRLVEVIKDEFNSIAWMTSLLVFAALLLSYGRIELALITFIPMAISWVWILGIMGLFGIKFNIVNIILSTFIFGLGDDYSIFMMDGLLQEYRTGKKTLSSFKSSIFLSAITTILGLGVLIFAQHPSLKSIALISIIGIGTVVLISQVMIPFLFNWLITNRVCKGYAPWTLKGWTFAVFSFTYFTLGCFLLTGIGTLLIRWNPFDKERGKVLYHRILSAYTHSVLYIMRNVKKRIINPENEQLQKPAVIISNHQSFLDILVSTMLHPKVILLTNQWVWRSPVFGSVVRLADYYPVADGAEGAIEKLRERVAQGYSIVVYPEGTRSPDPAIKRFHKGAFYIAEQLGLDILPMVIHGTAYTMSKGDFLLKDGTVSVKYLPRIKPQDTSWGDNYSTRTKSISRYFKQQYEILRAETEVPKYFREQLRYNYIYKGPVLEWYMRIKTKMENNYELFHQLLPKEGRILDIGCGYGFMDYMLTWTAPGRVITGIDYDEDKIATAAWCYNKPAQLQFIHGDISTTAVGEYDAFILSDVLHYLSATEQEALLQQCIERLTPDGVIVVRDGDSDMTKRHEGTRFTEFMSTKVIGFNKTKEQPLSFFSAAHVRGLVNKYGAVAEEIDNTRYTSNVIFVIKKLRQENYAPL</sequence>
<dbReference type="SUPFAM" id="SSF69593">
    <property type="entry name" value="Glycerol-3-phosphate (1)-acyltransferase"/>
    <property type="match status" value="1"/>
</dbReference>
<dbReference type="EMBL" id="FOJG01000002">
    <property type="protein sequence ID" value="SEW54810.1"/>
    <property type="molecule type" value="Genomic_DNA"/>
</dbReference>
<dbReference type="GO" id="GO:0005886">
    <property type="term" value="C:plasma membrane"/>
    <property type="evidence" value="ECO:0007669"/>
    <property type="project" value="UniProtKB-SubCell"/>
</dbReference>
<feature type="transmembrane region" description="Helical" evidence="6">
    <location>
        <begin position="722"/>
        <end position="740"/>
    </location>
</feature>
<keyword evidence="8" id="KW-0808">Transferase</keyword>
<dbReference type="SMART" id="SM00563">
    <property type="entry name" value="PlsC"/>
    <property type="match status" value="1"/>
</dbReference>
<evidence type="ECO:0000256" key="1">
    <source>
        <dbReference type="ARBA" id="ARBA00004651"/>
    </source>
</evidence>
<dbReference type="InterPro" id="IPR004869">
    <property type="entry name" value="MMPL_dom"/>
</dbReference>
<dbReference type="InterPro" id="IPR041698">
    <property type="entry name" value="Methyltransf_25"/>
</dbReference>
<keyword evidence="8" id="KW-0012">Acyltransferase</keyword>
<dbReference type="Gene3D" id="1.20.1640.10">
    <property type="entry name" value="Multidrug efflux transporter AcrB transmembrane domain"/>
    <property type="match status" value="2"/>
</dbReference>
<evidence type="ECO:0000256" key="4">
    <source>
        <dbReference type="ARBA" id="ARBA00022989"/>
    </source>
</evidence>
<protein>
    <submittedName>
        <fullName evidence="8">1-acyl-sn-glycerol-3-phosphate acyltransferases</fullName>
    </submittedName>
</protein>
<feature type="transmembrane region" description="Helical" evidence="6">
    <location>
        <begin position="785"/>
        <end position="809"/>
    </location>
</feature>
<dbReference type="STRING" id="29529.SAMN04488122_6202"/>
<evidence type="ECO:0000256" key="3">
    <source>
        <dbReference type="ARBA" id="ARBA00022692"/>
    </source>
</evidence>
<dbReference type="SUPFAM" id="SSF82866">
    <property type="entry name" value="Multidrug efflux transporter AcrB transmembrane domain"/>
    <property type="match status" value="2"/>
</dbReference>
<dbReference type="InterPro" id="IPR002123">
    <property type="entry name" value="Plipid/glycerol_acylTrfase"/>
</dbReference>